<dbReference type="InterPro" id="IPR036791">
    <property type="entry name" value="Ribosomal_bL9_C_sf"/>
</dbReference>
<evidence type="ECO:0000259" key="9">
    <source>
        <dbReference type="Pfam" id="PF01281"/>
    </source>
</evidence>
<dbReference type="GO" id="GO:0005840">
    <property type="term" value="C:ribosome"/>
    <property type="evidence" value="ECO:0007669"/>
    <property type="project" value="UniProtKB-KW"/>
</dbReference>
<name>A0AAJ1Q6D1_9LACT</name>
<comment type="function">
    <text evidence="7">Binds to the 23S rRNA.</text>
</comment>
<sequence>MKVILLQDVRKKGKKGQVIDVPDGYANNYLIKNGLAKVADAGNMSELKAHNKAKEKLAKEQLQEAKELKEKIESESTVVVIAAKTGEDGRLFGTIPSKQISQELEKQYKLKVDRRKIELSENLSSLGFHQVPVKLHPDVMATIRVKVEEQ</sequence>
<evidence type="ECO:0000256" key="7">
    <source>
        <dbReference type="HAMAP-Rule" id="MF_00503"/>
    </source>
</evidence>
<feature type="coiled-coil region" evidence="8">
    <location>
        <begin position="44"/>
        <end position="78"/>
    </location>
</feature>
<evidence type="ECO:0000256" key="5">
    <source>
        <dbReference type="ARBA" id="ARBA00023274"/>
    </source>
</evidence>
<evidence type="ECO:0000256" key="8">
    <source>
        <dbReference type="SAM" id="Coils"/>
    </source>
</evidence>
<dbReference type="GO" id="GO:0006412">
    <property type="term" value="P:translation"/>
    <property type="evidence" value="ECO:0007669"/>
    <property type="project" value="UniProtKB-UniRule"/>
</dbReference>
<dbReference type="SUPFAM" id="SSF55653">
    <property type="entry name" value="Ribosomal protein L9 C-domain"/>
    <property type="match status" value="1"/>
</dbReference>
<dbReference type="GO" id="GO:0019843">
    <property type="term" value="F:rRNA binding"/>
    <property type="evidence" value="ECO:0007669"/>
    <property type="project" value="UniProtKB-UniRule"/>
</dbReference>
<reference evidence="11" key="1">
    <citation type="submission" date="2023-05" db="EMBL/GenBank/DDBJ databases">
        <title>Cataloging the Phylogenetic Diversity of Human Bladder Bacteria.</title>
        <authorList>
            <person name="Du J."/>
        </authorList>
    </citation>
    <scope>NUCLEOTIDE SEQUENCE</scope>
    <source>
        <strain evidence="11">UMB1231</strain>
    </source>
</reference>
<dbReference type="NCBIfam" id="TIGR00158">
    <property type="entry name" value="L9"/>
    <property type="match status" value="1"/>
</dbReference>
<dbReference type="InterPro" id="IPR009027">
    <property type="entry name" value="Ribosomal_bL9/RNase_H1_N"/>
</dbReference>
<evidence type="ECO:0000256" key="3">
    <source>
        <dbReference type="ARBA" id="ARBA00022884"/>
    </source>
</evidence>
<dbReference type="Proteomes" id="UP001229251">
    <property type="component" value="Unassembled WGS sequence"/>
</dbReference>
<accession>A0AAJ1Q6D1</accession>
<dbReference type="InterPro" id="IPR020070">
    <property type="entry name" value="Ribosomal_bL9_N"/>
</dbReference>
<dbReference type="InterPro" id="IPR036935">
    <property type="entry name" value="Ribosomal_bL9_N_sf"/>
</dbReference>
<keyword evidence="8" id="KW-0175">Coiled coil</keyword>
<proteinExistence type="inferred from homology"/>
<dbReference type="GO" id="GO:0003735">
    <property type="term" value="F:structural constituent of ribosome"/>
    <property type="evidence" value="ECO:0007669"/>
    <property type="project" value="InterPro"/>
</dbReference>
<protein>
    <recommendedName>
        <fullName evidence="6 7">Large ribosomal subunit protein bL9</fullName>
    </recommendedName>
</protein>
<dbReference type="InterPro" id="IPR000244">
    <property type="entry name" value="Ribosomal_bL9"/>
</dbReference>
<dbReference type="InterPro" id="IPR020594">
    <property type="entry name" value="Ribosomal_bL9_bac/chp"/>
</dbReference>
<gene>
    <name evidence="7 11" type="primary">rplI</name>
    <name evidence="11" type="ORF">QP433_05230</name>
</gene>
<evidence type="ECO:0000256" key="6">
    <source>
        <dbReference type="ARBA" id="ARBA00035292"/>
    </source>
</evidence>
<dbReference type="PANTHER" id="PTHR21368">
    <property type="entry name" value="50S RIBOSOMAL PROTEIN L9"/>
    <property type="match status" value="1"/>
</dbReference>
<evidence type="ECO:0000259" key="10">
    <source>
        <dbReference type="Pfam" id="PF03948"/>
    </source>
</evidence>
<dbReference type="EMBL" id="JASOOE010000008">
    <property type="protein sequence ID" value="MDK7187376.1"/>
    <property type="molecule type" value="Genomic_DNA"/>
</dbReference>
<dbReference type="FunFam" id="3.40.5.10:FF:000002">
    <property type="entry name" value="50S ribosomal protein L9"/>
    <property type="match status" value="1"/>
</dbReference>
<dbReference type="GO" id="GO:1990904">
    <property type="term" value="C:ribonucleoprotein complex"/>
    <property type="evidence" value="ECO:0007669"/>
    <property type="project" value="UniProtKB-KW"/>
</dbReference>
<dbReference type="Pfam" id="PF03948">
    <property type="entry name" value="Ribosomal_L9_C"/>
    <property type="match status" value="1"/>
</dbReference>
<dbReference type="Gene3D" id="3.10.430.100">
    <property type="entry name" value="Ribosomal protein L9, C-terminal domain"/>
    <property type="match status" value="1"/>
</dbReference>
<feature type="domain" description="Ribosomal protein L9" evidence="9">
    <location>
        <begin position="1"/>
        <end position="47"/>
    </location>
</feature>
<organism evidence="11 12">
    <name type="scientific">Facklamia hominis</name>
    <dbReference type="NCBI Taxonomy" id="178214"/>
    <lineage>
        <taxon>Bacteria</taxon>
        <taxon>Bacillati</taxon>
        <taxon>Bacillota</taxon>
        <taxon>Bacilli</taxon>
        <taxon>Lactobacillales</taxon>
        <taxon>Aerococcaceae</taxon>
        <taxon>Facklamia</taxon>
    </lineage>
</organism>
<dbReference type="AlphaFoldDB" id="A0AAJ1Q6D1"/>
<evidence type="ECO:0000256" key="4">
    <source>
        <dbReference type="ARBA" id="ARBA00022980"/>
    </source>
</evidence>
<comment type="similarity">
    <text evidence="1 7">Belongs to the bacterial ribosomal protein bL9 family.</text>
</comment>
<dbReference type="HAMAP" id="MF_00503">
    <property type="entry name" value="Ribosomal_bL9"/>
    <property type="match status" value="1"/>
</dbReference>
<keyword evidence="5 7" id="KW-0687">Ribonucleoprotein</keyword>
<dbReference type="RefSeq" id="WP_070609299.1">
    <property type="nucleotide sequence ID" value="NZ_JASOOE010000008.1"/>
</dbReference>
<evidence type="ECO:0000256" key="1">
    <source>
        <dbReference type="ARBA" id="ARBA00010605"/>
    </source>
</evidence>
<comment type="caution">
    <text evidence="11">The sequence shown here is derived from an EMBL/GenBank/DDBJ whole genome shotgun (WGS) entry which is preliminary data.</text>
</comment>
<dbReference type="InterPro" id="IPR020069">
    <property type="entry name" value="Ribosomal_bL9_C"/>
</dbReference>
<keyword evidence="4 7" id="KW-0689">Ribosomal protein</keyword>
<keyword evidence="2 7" id="KW-0699">rRNA-binding</keyword>
<dbReference type="Gene3D" id="3.40.5.10">
    <property type="entry name" value="Ribosomal protein L9, N-terminal domain"/>
    <property type="match status" value="1"/>
</dbReference>
<evidence type="ECO:0000313" key="12">
    <source>
        <dbReference type="Proteomes" id="UP001229251"/>
    </source>
</evidence>
<feature type="domain" description="Large ribosomal subunit protein bL9 C-terminal" evidence="10">
    <location>
        <begin position="63"/>
        <end position="148"/>
    </location>
</feature>
<keyword evidence="3 7" id="KW-0694">RNA-binding</keyword>
<evidence type="ECO:0000313" key="11">
    <source>
        <dbReference type="EMBL" id="MDK7187376.1"/>
    </source>
</evidence>
<evidence type="ECO:0000256" key="2">
    <source>
        <dbReference type="ARBA" id="ARBA00022730"/>
    </source>
</evidence>
<dbReference type="Pfam" id="PF01281">
    <property type="entry name" value="Ribosomal_L9_N"/>
    <property type="match status" value="1"/>
</dbReference>
<dbReference type="SUPFAM" id="SSF55658">
    <property type="entry name" value="L9 N-domain-like"/>
    <property type="match status" value="1"/>
</dbReference>